<evidence type="ECO:0000313" key="2">
    <source>
        <dbReference type="EMBL" id="KAK5850155.1"/>
    </source>
</evidence>
<name>A0AAN7WWZ8_ELEMC</name>
<protein>
    <submittedName>
        <fullName evidence="2">Uncharacterized protein</fullName>
    </submittedName>
</protein>
<reference evidence="2 3" key="1">
    <citation type="journal article" date="2023" name="Genes (Basel)">
        <title>Chromosome-Level Genome Assembly and Circadian Gene Repertoire of the Patagonia Blennie Eleginops maclovinus-The Closest Ancestral Proxy of Antarctic Cryonotothenioids.</title>
        <authorList>
            <person name="Cheng C.C."/>
            <person name="Rivera-Colon A.G."/>
            <person name="Minhas B.F."/>
            <person name="Wilson L."/>
            <person name="Rayamajhi N."/>
            <person name="Vargas-Chacoff L."/>
            <person name="Catchen J.M."/>
        </authorList>
    </citation>
    <scope>NUCLEOTIDE SEQUENCE [LARGE SCALE GENOMIC DNA]</scope>
    <source>
        <strain evidence="2">JMC-PN-2008</strain>
    </source>
</reference>
<evidence type="ECO:0000313" key="3">
    <source>
        <dbReference type="Proteomes" id="UP001346869"/>
    </source>
</evidence>
<comment type="caution">
    <text evidence="2">The sequence shown here is derived from an EMBL/GenBank/DDBJ whole genome shotgun (WGS) entry which is preliminary data.</text>
</comment>
<sequence length="88" mass="9208">MHGGGIKTVDAMASPPFQCHVHAPGVQWSGSVARNRAPHLATHTSQRVGSMCEEHGIKRGTSVATGLWRPGTMVAPGQPQSPGLCRKG</sequence>
<organism evidence="2 3">
    <name type="scientific">Eleginops maclovinus</name>
    <name type="common">Patagonian blennie</name>
    <name type="synonym">Eleginus maclovinus</name>
    <dbReference type="NCBI Taxonomy" id="56733"/>
    <lineage>
        <taxon>Eukaryota</taxon>
        <taxon>Metazoa</taxon>
        <taxon>Chordata</taxon>
        <taxon>Craniata</taxon>
        <taxon>Vertebrata</taxon>
        <taxon>Euteleostomi</taxon>
        <taxon>Actinopterygii</taxon>
        <taxon>Neopterygii</taxon>
        <taxon>Teleostei</taxon>
        <taxon>Neoteleostei</taxon>
        <taxon>Acanthomorphata</taxon>
        <taxon>Eupercaria</taxon>
        <taxon>Perciformes</taxon>
        <taxon>Notothenioidei</taxon>
        <taxon>Eleginopidae</taxon>
        <taxon>Eleginops</taxon>
    </lineage>
</organism>
<accession>A0AAN7WWZ8</accession>
<reference evidence="2 3" key="2">
    <citation type="journal article" date="2023" name="Mol. Biol. Evol.">
        <title>Genomics of Secondarily Temperate Adaptation in the Only Non-Antarctic Icefish.</title>
        <authorList>
            <person name="Rivera-Colon A.G."/>
            <person name="Rayamajhi N."/>
            <person name="Minhas B.F."/>
            <person name="Madrigal G."/>
            <person name="Bilyk K.T."/>
            <person name="Yoon V."/>
            <person name="Hune M."/>
            <person name="Gregory S."/>
            <person name="Cheng C.H.C."/>
            <person name="Catchen J.M."/>
        </authorList>
    </citation>
    <scope>NUCLEOTIDE SEQUENCE [LARGE SCALE GENOMIC DNA]</scope>
    <source>
        <strain evidence="2">JMC-PN-2008</strain>
    </source>
</reference>
<dbReference type="Proteomes" id="UP001346869">
    <property type="component" value="Unassembled WGS sequence"/>
</dbReference>
<gene>
    <name evidence="2" type="ORF">PBY51_014428</name>
</gene>
<proteinExistence type="predicted"/>
<feature type="region of interest" description="Disordered" evidence="1">
    <location>
        <begin position="67"/>
        <end position="88"/>
    </location>
</feature>
<evidence type="ECO:0000256" key="1">
    <source>
        <dbReference type="SAM" id="MobiDB-lite"/>
    </source>
</evidence>
<dbReference type="AlphaFoldDB" id="A0AAN7WWZ8"/>
<dbReference type="EMBL" id="JAUZQC010000023">
    <property type="protein sequence ID" value="KAK5850155.1"/>
    <property type="molecule type" value="Genomic_DNA"/>
</dbReference>
<keyword evidence="3" id="KW-1185">Reference proteome</keyword>